<dbReference type="EMBL" id="CAMXCT030004357">
    <property type="protein sequence ID" value="CAL4796022.1"/>
    <property type="molecule type" value="Genomic_DNA"/>
</dbReference>
<keyword evidence="3" id="KW-0378">Hydrolase</keyword>
<dbReference type="AlphaFoldDB" id="A0A9P1GCV3"/>
<dbReference type="Pfam" id="PF05903">
    <property type="entry name" value="Peptidase_C97"/>
    <property type="match status" value="1"/>
</dbReference>
<dbReference type="PROSITE" id="PS51858">
    <property type="entry name" value="PPPDE"/>
    <property type="match status" value="1"/>
</dbReference>
<feature type="region of interest" description="Disordered" evidence="6">
    <location>
        <begin position="773"/>
        <end position="801"/>
    </location>
</feature>
<evidence type="ECO:0000259" key="7">
    <source>
        <dbReference type="PROSITE" id="PS50961"/>
    </source>
</evidence>
<dbReference type="EMBL" id="CAMXCT010004357">
    <property type="protein sequence ID" value="CAI4008710.1"/>
    <property type="molecule type" value="Genomic_DNA"/>
</dbReference>
<feature type="domain" description="PPPDE" evidence="8">
    <location>
        <begin position="158"/>
        <end position="307"/>
    </location>
</feature>
<feature type="domain" description="HTH La-type RNA-binding" evidence="7">
    <location>
        <begin position="690"/>
        <end position="789"/>
    </location>
</feature>
<feature type="region of interest" description="Disordered" evidence="6">
    <location>
        <begin position="437"/>
        <end position="606"/>
    </location>
</feature>
<dbReference type="EMBL" id="CAMXCT020004357">
    <property type="protein sequence ID" value="CAL1162085.1"/>
    <property type="molecule type" value="Genomic_DNA"/>
</dbReference>
<dbReference type="GO" id="GO:0003723">
    <property type="term" value="F:RNA binding"/>
    <property type="evidence" value="ECO:0007669"/>
    <property type="project" value="UniProtKB-UniRule"/>
</dbReference>
<dbReference type="CDD" id="cd07323">
    <property type="entry name" value="LAM"/>
    <property type="match status" value="1"/>
</dbReference>
<dbReference type="Gene3D" id="1.10.10.10">
    <property type="entry name" value="Winged helix-like DNA-binding domain superfamily/Winged helix DNA-binding domain"/>
    <property type="match status" value="1"/>
</dbReference>
<dbReference type="InterPro" id="IPR006630">
    <property type="entry name" value="La_HTH"/>
</dbReference>
<feature type="compositionally biased region" description="Low complexity" evidence="6">
    <location>
        <begin position="548"/>
        <end position="557"/>
    </location>
</feature>
<dbReference type="SMART" id="SM00715">
    <property type="entry name" value="LA"/>
    <property type="match status" value="1"/>
</dbReference>
<keyword evidence="2" id="KW-0645">Protease</keyword>
<dbReference type="Proteomes" id="UP001152797">
    <property type="component" value="Unassembled WGS sequence"/>
</dbReference>
<dbReference type="PANTHER" id="PTHR12378:SF80">
    <property type="entry name" value="IP06716P-RELATED"/>
    <property type="match status" value="1"/>
</dbReference>
<evidence type="ECO:0000256" key="2">
    <source>
        <dbReference type="ARBA" id="ARBA00022670"/>
    </source>
</evidence>
<dbReference type="Pfam" id="PF05383">
    <property type="entry name" value="La"/>
    <property type="match status" value="1"/>
</dbReference>
<comment type="similarity">
    <text evidence="1">Belongs to the DeSI family.</text>
</comment>
<feature type="compositionally biased region" description="Basic and acidic residues" evidence="6">
    <location>
        <begin position="777"/>
        <end position="794"/>
    </location>
</feature>
<sequence>MENYRKPGKDKCCPHCFGLNTGHFHRDSPPSPLPSPSRQSFDRNPNIPAPRAEMGNICRPPPPPVAGSSPDETIPEMEEEVGMNCLMSGKLNCFHKADSFEITGSEASTPGPKTLHGYVPVTPISASSYDAIQPEVTEEEGLHMRIFDYREERAGHGESVYLHLYDLNDTFAHMNSVSLDLLGLGGALHVGVEVLGNEWSFGMQGVSITTPKQNQYYTYRQTVTMGRTGLKRKEVEGVILALKRRWTGVEYDLLDRNCGHFCNELCQALGVGRMPSWVTRVAETMALMPGSHTLKNSISRAMMEDQGHSPRWMDDEAYLVSTPPAHPGKYFRSPPGSGATLPSTGSPVHCHYGAGSSALDHSMTLAQQRCEAFHVDSRNRKAVVDRLPMRMMSVAAHGGPKIQHKTCSHSIYAWEIRNWHCGACGALGGAFRLSPPGHPVTQLSPKRREATGRGRGRSGIMDAEGAAGKSKAKRQWKKINPGEILDIQSYEDQRKGSEVKGKGKQNEKGKGRGNGKGSENGEGKGKGGKNANREEDPTAETPQNAEQRSYPSRPSPKGGRRDGKGKGRRKGSFQSAQGGFQAEEPAPATEEARPAAPPQVASGTAHMAGSQFPAVGKGAMGAYMSPAPMGHQMPFEMPMQMYPPAFMGGMGMPYMGYTPDGMMAPMAMPGPMSAMGTGGNTGGNTAATSSPQRNDLVAKAKAQIEYYFSVNNLVKDVHLRKNVMDTQGWVSFSGLIQFPKLQQLTRNSENVSDPTIILDAIHELPQLEMKPDNSAVRLKDTPSGRDTETSHETYRGTSRAKNSLRKTMRYMVYSARN</sequence>
<dbReference type="InterPro" id="IPR008580">
    <property type="entry name" value="PPPDE_dom"/>
</dbReference>
<reference evidence="10" key="2">
    <citation type="submission" date="2024-04" db="EMBL/GenBank/DDBJ databases">
        <authorList>
            <person name="Chen Y."/>
            <person name="Shah S."/>
            <person name="Dougan E. K."/>
            <person name="Thang M."/>
            <person name="Chan C."/>
        </authorList>
    </citation>
    <scope>NUCLEOTIDE SEQUENCE [LARGE SCALE GENOMIC DNA]</scope>
</reference>
<dbReference type="GO" id="GO:0016579">
    <property type="term" value="P:protein deubiquitination"/>
    <property type="evidence" value="ECO:0007669"/>
    <property type="project" value="TreeGrafter"/>
</dbReference>
<comment type="caution">
    <text evidence="9">The sequence shown here is derived from an EMBL/GenBank/DDBJ whole genome shotgun (WGS) entry which is preliminary data.</text>
</comment>
<dbReference type="SUPFAM" id="SSF46785">
    <property type="entry name" value="Winged helix' DNA-binding domain"/>
    <property type="match status" value="1"/>
</dbReference>
<organism evidence="9">
    <name type="scientific">Cladocopium goreaui</name>
    <dbReference type="NCBI Taxonomy" id="2562237"/>
    <lineage>
        <taxon>Eukaryota</taxon>
        <taxon>Sar</taxon>
        <taxon>Alveolata</taxon>
        <taxon>Dinophyceae</taxon>
        <taxon>Suessiales</taxon>
        <taxon>Symbiodiniaceae</taxon>
        <taxon>Cladocopium</taxon>
    </lineage>
</organism>
<evidence type="ECO:0000256" key="5">
    <source>
        <dbReference type="PROSITE-ProRule" id="PRU00332"/>
    </source>
</evidence>
<gene>
    <name evidence="9" type="ORF">C1SCF055_LOCUS34124</name>
</gene>
<evidence type="ECO:0000259" key="8">
    <source>
        <dbReference type="PROSITE" id="PS51858"/>
    </source>
</evidence>
<name>A0A9P1GCV3_9DINO</name>
<dbReference type="Gene3D" id="3.90.1720.30">
    <property type="entry name" value="PPPDE domains"/>
    <property type="match status" value="1"/>
</dbReference>
<feature type="compositionally biased region" description="Basic and acidic residues" evidence="6">
    <location>
        <begin position="519"/>
        <end position="536"/>
    </location>
</feature>
<keyword evidence="12" id="KW-1185">Reference proteome</keyword>
<protein>
    <submittedName>
        <fullName evidence="11">DeSI-like protein At4g17486</fullName>
    </submittedName>
</protein>
<feature type="compositionally biased region" description="Basic and acidic residues" evidence="6">
    <location>
        <begin position="491"/>
        <end position="510"/>
    </location>
</feature>
<evidence type="ECO:0000256" key="1">
    <source>
        <dbReference type="ARBA" id="ARBA00008140"/>
    </source>
</evidence>
<evidence type="ECO:0000313" key="9">
    <source>
        <dbReference type="EMBL" id="CAI4008710.1"/>
    </source>
</evidence>
<evidence type="ECO:0000256" key="6">
    <source>
        <dbReference type="SAM" id="MobiDB-lite"/>
    </source>
</evidence>
<dbReference type="GO" id="GO:0101005">
    <property type="term" value="F:deubiquitinase activity"/>
    <property type="evidence" value="ECO:0007669"/>
    <property type="project" value="TreeGrafter"/>
</dbReference>
<dbReference type="InterPro" id="IPR036388">
    <property type="entry name" value="WH-like_DNA-bd_sf"/>
</dbReference>
<evidence type="ECO:0000313" key="11">
    <source>
        <dbReference type="EMBL" id="CAL4796022.1"/>
    </source>
</evidence>
<reference evidence="9" key="1">
    <citation type="submission" date="2022-10" db="EMBL/GenBank/DDBJ databases">
        <authorList>
            <person name="Chen Y."/>
            <person name="Dougan E. K."/>
            <person name="Chan C."/>
            <person name="Rhodes N."/>
            <person name="Thang M."/>
        </authorList>
    </citation>
    <scope>NUCLEOTIDE SEQUENCE</scope>
</reference>
<accession>A0A9P1GCV3</accession>
<dbReference type="GO" id="GO:0006508">
    <property type="term" value="P:proteolysis"/>
    <property type="evidence" value="ECO:0007669"/>
    <property type="project" value="UniProtKB-KW"/>
</dbReference>
<dbReference type="InterPro" id="IPR036390">
    <property type="entry name" value="WH_DNA-bd_sf"/>
</dbReference>
<evidence type="ECO:0000256" key="3">
    <source>
        <dbReference type="ARBA" id="ARBA00022801"/>
    </source>
</evidence>
<feature type="region of interest" description="Disordered" evidence="6">
    <location>
        <begin position="24"/>
        <end position="70"/>
    </location>
</feature>
<dbReference type="InterPro" id="IPR042266">
    <property type="entry name" value="PPPDE_sf"/>
</dbReference>
<proteinExistence type="inferred from homology"/>
<evidence type="ECO:0000313" key="10">
    <source>
        <dbReference type="EMBL" id="CAL1162085.1"/>
    </source>
</evidence>
<evidence type="ECO:0000313" key="12">
    <source>
        <dbReference type="Proteomes" id="UP001152797"/>
    </source>
</evidence>
<dbReference type="PROSITE" id="PS50961">
    <property type="entry name" value="HTH_LA"/>
    <property type="match status" value="1"/>
</dbReference>
<dbReference type="PANTHER" id="PTHR12378">
    <property type="entry name" value="DESUMOYLATING ISOPEPTIDASE"/>
    <property type="match status" value="1"/>
</dbReference>
<keyword evidence="4 5" id="KW-0694">RNA-binding</keyword>
<evidence type="ECO:0000256" key="4">
    <source>
        <dbReference type="ARBA" id="ARBA00022884"/>
    </source>
</evidence>
<dbReference type="OrthoDB" id="329236at2759"/>
<dbReference type="SMART" id="SM01179">
    <property type="entry name" value="DUF862"/>
    <property type="match status" value="1"/>
</dbReference>